<proteinExistence type="predicted"/>
<dbReference type="EMBL" id="HBGQ01087243">
    <property type="protein sequence ID" value="CAD9521135.1"/>
    <property type="molecule type" value="Transcribed_RNA"/>
</dbReference>
<accession>A0A7S2IJJ7</accession>
<name>A0A7S2IJJ7_9DINO</name>
<dbReference type="AlphaFoldDB" id="A0A7S2IJJ7"/>
<sequence>MFSAAIDRLSAGGGKAQEPDGEPCLAVEGSAEPAAPTGPQRFLGGKVRFVALGLACAALLGAGAFLGRSQLAGAQPAEGSAGALVALDDAQANLATCVIDADQAAFYLIQGINFIRFSVDACKVMTNNDERTACAASVATVIASFGWVGSYTAATINSCGSETNVIASCGASMSALVAELGEFSFISSAVVASCDLFTPLEDIPIRDPNDPTKNLDKLTTMEKLDIIKNEKPVAVEDNPLRGWSISQCVADLNIGVTYVGRIGIQTYFLTTECPRTGSNFDRKKCALDIFNVISSIAWAAQFLALAAFDCPEVAATGSACAGVVSDFVAAVAALGPIVNGISDDCVVGMGAGEAHFE</sequence>
<reference evidence="2" key="1">
    <citation type="submission" date="2021-01" db="EMBL/GenBank/DDBJ databases">
        <authorList>
            <person name="Corre E."/>
            <person name="Pelletier E."/>
            <person name="Niang G."/>
            <person name="Scheremetjew M."/>
            <person name="Finn R."/>
            <person name="Kale V."/>
            <person name="Holt S."/>
            <person name="Cochrane G."/>
            <person name="Meng A."/>
            <person name="Brown T."/>
            <person name="Cohen L."/>
        </authorList>
    </citation>
    <scope>NUCLEOTIDE SEQUENCE</scope>
    <source>
        <strain evidence="2">CCMP2222</strain>
    </source>
</reference>
<protein>
    <submittedName>
        <fullName evidence="2">Uncharacterized protein</fullName>
    </submittedName>
</protein>
<organism evidence="2">
    <name type="scientific">Alexandrium andersonii</name>
    <dbReference type="NCBI Taxonomy" id="327968"/>
    <lineage>
        <taxon>Eukaryota</taxon>
        <taxon>Sar</taxon>
        <taxon>Alveolata</taxon>
        <taxon>Dinophyceae</taxon>
        <taxon>Gonyaulacales</taxon>
        <taxon>Pyrocystaceae</taxon>
        <taxon>Alexandrium</taxon>
    </lineage>
</organism>
<evidence type="ECO:0000256" key="1">
    <source>
        <dbReference type="SAM" id="MobiDB-lite"/>
    </source>
</evidence>
<gene>
    <name evidence="2" type="ORF">AAND1436_LOCUS41575</name>
</gene>
<feature type="region of interest" description="Disordered" evidence="1">
    <location>
        <begin position="1"/>
        <end position="22"/>
    </location>
</feature>
<evidence type="ECO:0000313" key="2">
    <source>
        <dbReference type="EMBL" id="CAD9521135.1"/>
    </source>
</evidence>